<protein>
    <recommendedName>
        <fullName evidence="4">UAP56-interacting factor</fullName>
    </recommendedName>
    <alternativeName>
        <fullName evidence="9">Forty-two-three domain-containing protein 1</fullName>
    </alternativeName>
</protein>
<evidence type="ECO:0000256" key="3">
    <source>
        <dbReference type="ARBA" id="ARBA00010722"/>
    </source>
</evidence>
<dbReference type="Pfam" id="PF07078">
    <property type="entry name" value="FYTT"/>
    <property type="match status" value="1"/>
</dbReference>
<evidence type="ECO:0000256" key="5">
    <source>
        <dbReference type="ARBA" id="ARBA00022448"/>
    </source>
</evidence>
<dbReference type="PANTHER" id="PTHR21038:SF2">
    <property type="entry name" value="UAP56-INTERACTING FACTOR"/>
    <property type="match status" value="1"/>
</dbReference>
<comment type="subcellular location">
    <subcellularLocation>
        <location evidence="1">Nucleus speckle</location>
    </subcellularLocation>
    <subcellularLocation>
        <location evidence="2">Nucleus</location>
        <location evidence="2">Nucleoplasm</location>
    </subcellularLocation>
</comment>
<evidence type="ECO:0000256" key="4">
    <source>
        <dbReference type="ARBA" id="ARBA00020622"/>
    </source>
</evidence>
<evidence type="ECO:0000313" key="12">
    <source>
        <dbReference type="Proteomes" id="UP000694523"/>
    </source>
</evidence>
<keyword evidence="8" id="KW-0539">Nucleus</keyword>
<dbReference type="GO" id="GO:0016607">
    <property type="term" value="C:nuclear speck"/>
    <property type="evidence" value="ECO:0007669"/>
    <property type="project" value="UniProtKB-SubCell"/>
</dbReference>
<keyword evidence="6" id="KW-0509">mRNA transport</keyword>
<evidence type="ECO:0000256" key="8">
    <source>
        <dbReference type="ARBA" id="ARBA00023242"/>
    </source>
</evidence>
<keyword evidence="7" id="KW-0694">RNA-binding</keyword>
<dbReference type="InterPro" id="IPR009782">
    <property type="entry name" value="FYTTD1"/>
</dbReference>
<evidence type="ECO:0000256" key="7">
    <source>
        <dbReference type="ARBA" id="ARBA00022884"/>
    </source>
</evidence>
<evidence type="ECO:0000256" key="2">
    <source>
        <dbReference type="ARBA" id="ARBA00004642"/>
    </source>
</evidence>
<dbReference type="Proteomes" id="UP000694523">
    <property type="component" value="Unplaced"/>
</dbReference>
<reference evidence="11" key="2">
    <citation type="submission" date="2025-09" db="UniProtKB">
        <authorList>
            <consortium name="Ensembl"/>
        </authorList>
    </citation>
    <scope>IDENTIFICATION</scope>
</reference>
<evidence type="ECO:0000256" key="6">
    <source>
        <dbReference type="ARBA" id="ARBA00022816"/>
    </source>
</evidence>
<name>A0A8C6SBS2_9GOBI</name>
<evidence type="ECO:0000256" key="1">
    <source>
        <dbReference type="ARBA" id="ARBA00004324"/>
    </source>
</evidence>
<dbReference type="Ensembl" id="ENSNMLT00000004575.1">
    <property type="protein sequence ID" value="ENSNMLP00000003991.1"/>
    <property type="gene ID" value="ENSNMLG00000002938.1"/>
</dbReference>
<reference evidence="11" key="1">
    <citation type="submission" date="2025-08" db="UniProtKB">
        <authorList>
            <consortium name="Ensembl"/>
        </authorList>
    </citation>
    <scope>IDENTIFICATION</scope>
</reference>
<evidence type="ECO:0000313" key="11">
    <source>
        <dbReference type="Ensembl" id="ENSNMLP00000003991.1"/>
    </source>
</evidence>
<organism evidence="11 12">
    <name type="scientific">Neogobius melanostomus</name>
    <name type="common">round goby</name>
    <dbReference type="NCBI Taxonomy" id="47308"/>
    <lineage>
        <taxon>Eukaryota</taxon>
        <taxon>Metazoa</taxon>
        <taxon>Chordata</taxon>
        <taxon>Craniata</taxon>
        <taxon>Vertebrata</taxon>
        <taxon>Euteleostomi</taxon>
        <taxon>Actinopterygii</taxon>
        <taxon>Neopterygii</taxon>
        <taxon>Teleostei</taxon>
        <taxon>Neoteleostei</taxon>
        <taxon>Acanthomorphata</taxon>
        <taxon>Gobiaria</taxon>
        <taxon>Gobiiformes</taxon>
        <taxon>Gobioidei</taxon>
        <taxon>Gobiidae</taxon>
        <taxon>Benthophilinae</taxon>
        <taxon>Neogobiini</taxon>
        <taxon>Neogobius</taxon>
    </lineage>
</organism>
<keyword evidence="12" id="KW-1185">Reference proteome</keyword>
<sequence length="371" mass="41747">MRLVSRMGKVIRKGEGRAGLKKERRRPSCLVSHRFAFSFMILFLVSRMSASGINSERGKKAAAMDKVDMSLDDIIRLNKKEQKFNKKQGPVNRRPVKKKGRLMQGKGVKPRGAAPFQRGVGLSQRGVPKQNNRRMPVLPFRRRGQGVVTGLASRRTGALLKRLGTVNRATAGSQGKQGFITRAKPKMPPFIQNAANANQHRKQEGQRRTNRQPESPRSLNPTTVKRPFQLKRRPLPSLQTQRDARQATFLFRRGLKIQAQVQKPNPPVRTRQWRTSTNNGILTVSIDNPTARTQPEPPTAYTLHPPAVRTLPVKLETTEKKIPKGVALQFDINSVGKPQTSMTLNERFQIMKDQRTAKAQHSKGSRFVTVG</sequence>
<feature type="region of interest" description="Disordered" evidence="10">
    <location>
        <begin position="196"/>
        <end position="241"/>
    </location>
</feature>
<proteinExistence type="inferred from homology"/>
<evidence type="ECO:0000256" key="10">
    <source>
        <dbReference type="SAM" id="MobiDB-lite"/>
    </source>
</evidence>
<dbReference type="PANTHER" id="PTHR21038">
    <property type="entry name" value="40-2-3 PROTEIN-RELATED"/>
    <property type="match status" value="1"/>
</dbReference>
<comment type="similarity">
    <text evidence="3">Belongs to the UIF family.</text>
</comment>
<evidence type="ECO:0000256" key="9">
    <source>
        <dbReference type="ARBA" id="ARBA00030067"/>
    </source>
</evidence>
<feature type="region of interest" description="Disordered" evidence="10">
    <location>
        <begin position="84"/>
        <end position="132"/>
    </location>
</feature>
<dbReference type="GO" id="GO:0006406">
    <property type="term" value="P:mRNA export from nucleus"/>
    <property type="evidence" value="ECO:0007669"/>
    <property type="project" value="InterPro"/>
</dbReference>
<dbReference type="AlphaFoldDB" id="A0A8C6SBS2"/>
<dbReference type="GO" id="GO:0003729">
    <property type="term" value="F:mRNA binding"/>
    <property type="evidence" value="ECO:0007669"/>
    <property type="project" value="InterPro"/>
</dbReference>
<keyword evidence="5" id="KW-0813">Transport</keyword>
<accession>A0A8C6SBS2</accession>
<feature type="compositionally biased region" description="Polar residues" evidence="10">
    <location>
        <begin position="212"/>
        <end position="223"/>
    </location>
</feature>